<dbReference type="KEGG" id="tra:Trad_0907"/>
<dbReference type="Gene3D" id="3.90.550.10">
    <property type="entry name" value="Spore Coat Polysaccharide Biosynthesis Protein SpsA, Chain A"/>
    <property type="match status" value="1"/>
</dbReference>
<protein>
    <submittedName>
        <fullName evidence="4">UTP--glucose-1-phosphate uridylyltransferase</fullName>
    </submittedName>
</protein>
<gene>
    <name evidence="4" type="ordered locus">Trad_0907</name>
</gene>
<dbReference type="RefSeq" id="WP_013177412.1">
    <property type="nucleotide sequence ID" value="NC_014221.1"/>
</dbReference>
<evidence type="ECO:0000256" key="1">
    <source>
        <dbReference type="ARBA" id="ARBA00010401"/>
    </source>
</evidence>
<dbReference type="InterPro" id="IPR029044">
    <property type="entry name" value="Nucleotide-diphossugar_trans"/>
</dbReference>
<dbReference type="PANTHER" id="PTHR11952:SF2">
    <property type="entry name" value="LD24639P"/>
    <property type="match status" value="1"/>
</dbReference>
<dbReference type="SUPFAM" id="SSF53448">
    <property type="entry name" value="Nucleotide-diphospho-sugar transferases"/>
    <property type="match status" value="1"/>
</dbReference>
<dbReference type="STRING" id="649638.Trad_0907"/>
<evidence type="ECO:0000256" key="2">
    <source>
        <dbReference type="ARBA" id="ARBA00022679"/>
    </source>
</evidence>
<organism evidence="4 5">
    <name type="scientific">Truepera radiovictrix (strain DSM 17093 / CIP 108686 / LMG 22925 / RQ-24)</name>
    <dbReference type="NCBI Taxonomy" id="649638"/>
    <lineage>
        <taxon>Bacteria</taxon>
        <taxon>Thermotogati</taxon>
        <taxon>Deinococcota</taxon>
        <taxon>Deinococci</taxon>
        <taxon>Trueperales</taxon>
        <taxon>Trueperaceae</taxon>
        <taxon>Truepera</taxon>
    </lineage>
</organism>
<evidence type="ECO:0000256" key="3">
    <source>
        <dbReference type="ARBA" id="ARBA00022695"/>
    </source>
</evidence>
<dbReference type="CDD" id="cd04193">
    <property type="entry name" value="UDPGlcNAc_PPase"/>
    <property type="match status" value="1"/>
</dbReference>
<dbReference type="EMBL" id="CP002049">
    <property type="protein sequence ID" value="ADI14040.1"/>
    <property type="molecule type" value="Genomic_DNA"/>
</dbReference>
<dbReference type="AlphaFoldDB" id="D7CUP9"/>
<comment type="similarity">
    <text evidence="1">Belongs to the UDPGP type 1 family.</text>
</comment>
<accession>D7CUP9</accession>
<keyword evidence="3 4" id="KW-0548">Nucleotidyltransferase</keyword>
<sequence>MSETVPIVGHAQLLQTLEAHGQAHLLRFYDQLSAPQRERLVAQLQQLDWAYLDELIEAYVRNKPNLSAPEPIEPAPYYPVTPKGELVARYARARERGAQLIREGAVAAFTVAGGQGTRLGWDDPKGTFPATPVSRKPLFQLFAEQLLRTADLFGQVLPWYVMTSTTNHAVTQDFFEAHDYFGLGRENVKLFSQGMMPSIGFDGKLLLADKGELALNPNGHGGALSALEASGALAEMVARGVRHISYFQVDNPNVRCIDPLFIGLHDLEGSEISSKMLRKASPKERVGNFCKAGGKLCVIEYSDMPDALAHARDEAGHLKFGAGSIAIHVIAVDFVRRLTEGKGDRLELPFHRAEKAVPHIDPYTGEYVYPEAPNAVKLERFIFDALPLARHSIILETDRVEEFAPIKNAEGPDSPETSQKLQIERAARWLERQGVRVPRTETGAVDAVIEISPLTALSAEELAQRDLPQEVARGQTLLL</sequence>
<evidence type="ECO:0000313" key="5">
    <source>
        <dbReference type="Proteomes" id="UP000000379"/>
    </source>
</evidence>
<dbReference type="InterPro" id="IPR039741">
    <property type="entry name" value="UDP-sugar_pyrophosphorylase"/>
</dbReference>
<dbReference type="GO" id="GO:0070569">
    <property type="term" value="F:uridylyltransferase activity"/>
    <property type="evidence" value="ECO:0007669"/>
    <property type="project" value="InterPro"/>
</dbReference>
<dbReference type="PANTHER" id="PTHR11952">
    <property type="entry name" value="UDP- GLUCOSE PYROPHOSPHORYLASE"/>
    <property type="match status" value="1"/>
</dbReference>
<reference evidence="5" key="1">
    <citation type="submission" date="2010-05" db="EMBL/GenBank/DDBJ databases">
        <title>The complete genome of Truepera radiovictris DSM 17093.</title>
        <authorList>
            <consortium name="US DOE Joint Genome Institute (JGI-PGF)"/>
            <person name="Lucas S."/>
            <person name="Copeland A."/>
            <person name="Lapidus A."/>
            <person name="Glavina del Rio T."/>
            <person name="Dalin E."/>
            <person name="Tice H."/>
            <person name="Bruce D."/>
            <person name="Goodwin L."/>
            <person name="Pitluck S."/>
            <person name="Kyrpides N."/>
            <person name="Mavromatis K."/>
            <person name="Ovchinnikova G."/>
            <person name="Munk A.C."/>
            <person name="Detter J.C."/>
            <person name="Han C."/>
            <person name="Tapia R."/>
            <person name="Land M."/>
            <person name="Hauser L."/>
            <person name="Markowitz V."/>
            <person name="Cheng J.-F."/>
            <person name="Hugenholtz P."/>
            <person name="Woyke T."/>
            <person name="Wu D."/>
            <person name="Tindall B."/>
            <person name="Pomrenke H.G."/>
            <person name="Brambilla E."/>
            <person name="Klenk H.-P."/>
            <person name="Eisen J.A."/>
        </authorList>
    </citation>
    <scope>NUCLEOTIDE SEQUENCE [LARGE SCALE GENOMIC DNA]</scope>
    <source>
        <strain evidence="5">DSM 17093 / CIP 108686 / LMG 22925 / RQ-24</strain>
    </source>
</reference>
<keyword evidence="5" id="KW-1185">Reference proteome</keyword>
<evidence type="ECO:0000313" key="4">
    <source>
        <dbReference type="EMBL" id="ADI14040.1"/>
    </source>
</evidence>
<dbReference type="Proteomes" id="UP000000379">
    <property type="component" value="Chromosome"/>
</dbReference>
<proteinExistence type="inferred from homology"/>
<keyword evidence="2" id="KW-0808">Transferase</keyword>
<name>D7CUP9_TRURR</name>
<dbReference type="HOGENOM" id="CLU_025603_1_2_0"/>
<dbReference type="eggNOG" id="COG4284">
    <property type="taxonomic scope" value="Bacteria"/>
</dbReference>
<dbReference type="Pfam" id="PF01704">
    <property type="entry name" value="UDPGP"/>
    <property type="match status" value="1"/>
</dbReference>
<dbReference type="InterPro" id="IPR002618">
    <property type="entry name" value="UDPGP_fam"/>
</dbReference>
<reference evidence="4 5" key="2">
    <citation type="journal article" date="2011" name="Stand. Genomic Sci.">
        <title>Complete genome sequence of Truepera radiovictrix type strain (RQ-24).</title>
        <authorList>
            <person name="Ivanova N."/>
            <person name="Rohde C."/>
            <person name="Munk C."/>
            <person name="Nolan M."/>
            <person name="Lucas S."/>
            <person name="Del Rio T.G."/>
            <person name="Tice H."/>
            <person name="Deshpande S."/>
            <person name="Cheng J.F."/>
            <person name="Tapia R."/>
            <person name="Han C."/>
            <person name="Goodwin L."/>
            <person name="Pitluck S."/>
            <person name="Liolios K."/>
            <person name="Mavromatis K."/>
            <person name="Mikhailova N."/>
            <person name="Pati A."/>
            <person name="Chen A."/>
            <person name="Palaniappan K."/>
            <person name="Land M."/>
            <person name="Hauser L."/>
            <person name="Chang Y.J."/>
            <person name="Jeffries C.D."/>
            <person name="Brambilla E."/>
            <person name="Rohde M."/>
            <person name="Goker M."/>
            <person name="Tindall B.J."/>
            <person name="Woyke T."/>
            <person name="Bristow J."/>
            <person name="Eisen J.A."/>
            <person name="Markowitz V."/>
            <person name="Hugenholtz P."/>
            <person name="Kyrpides N.C."/>
            <person name="Klenk H.P."/>
            <person name="Lapidus A."/>
        </authorList>
    </citation>
    <scope>NUCLEOTIDE SEQUENCE [LARGE SCALE GENOMIC DNA]</scope>
    <source>
        <strain evidence="5">DSM 17093 / CIP 108686 / LMG 22925 / RQ-24</strain>
    </source>
</reference>